<reference evidence="1 3" key="3">
    <citation type="submission" date="2019-07" db="EMBL/GenBank/DDBJ databases">
        <title>Whole genome shotgun sequence of Methylobacterium oxalidis NBRC 107715.</title>
        <authorList>
            <person name="Hosoyama A."/>
            <person name="Uohara A."/>
            <person name="Ohji S."/>
            <person name="Ichikawa N."/>
        </authorList>
    </citation>
    <scope>NUCLEOTIDE SEQUENCE [LARGE SCALE GENOMIC DNA]</scope>
    <source>
        <strain evidence="1 3">NBRC 107715</strain>
    </source>
</reference>
<dbReference type="Proteomes" id="UP001156856">
    <property type="component" value="Unassembled WGS sequence"/>
</dbReference>
<dbReference type="EMBL" id="BSPK01000100">
    <property type="protein sequence ID" value="GLS66241.1"/>
    <property type="molecule type" value="Genomic_DNA"/>
</dbReference>
<accession>A0A512J9K2</accession>
<organism evidence="1 3">
    <name type="scientific">Methylobacterium oxalidis</name>
    <dbReference type="NCBI Taxonomy" id="944322"/>
    <lineage>
        <taxon>Bacteria</taxon>
        <taxon>Pseudomonadati</taxon>
        <taxon>Pseudomonadota</taxon>
        <taxon>Alphaproteobacteria</taxon>
        <taxon>Hyphomicrobiales</taxon>
        <taxon>Methylobacteriaceae</taxon>
        <taxon>Methylobacterium</taxon>
    </lineage>
</organism>
<reference evidence="2" key="4">
    <citation type="submission" date="2023-01" db="EMBL/GenBank/DDBJ databases">
        <title>Draft genome sequence of Methylobacterium oxalidis strain NBRC 107715.</title>
        <authorList>
            <person name="Sun Q."/>
            <person name="Mori K."/>
        </authorList>
    </citation>
    <scope>NUCLEOTIDE SEQUENCE</scope>
    <source>
        <strain evidence="2">NBRC 107715</strain>
    </source>
</reference>
<evidence type="ECO:0000313" key="3">
    <source>
        <dbReference type="Proteomes" id="UP000321960"/>
    </source>
</evidence>
<comment type="caution">
    <text evidence="1">The sequence shown here is derived from an EMBL/GenBank/DDBJ whole genome shotgun (WGS) entry which is preliminary data.</text>
</comment>
<reference evidence="2" key="1">
    <citation type="journal article" date="2014" name="Int. J. Syst. Evol. Microbiol.">
        <title>Complete genome of a new Firmicutes species belonging to the dominant human colonic microbiota ('Ruminococcus bicirculans') reveals two chromosomes and a selective capacity to utilize plant glucans.</title>
        <authorList>
            <consortium name="NISC Comparative Sequencing Program"/>
            <person name="Wegmann U."/>
            <person name="Louis P."/>
            <person name="Goesmann A."/>
            <person name="Henrissat B."/>
            <person name="Duncan S.H."/>
            <person name="Flint H.J."/>
        </authorList>
    </citation>
    <scope>NUCLEOTIDE SEQUENCE</scope>
    <source>
        <strain evidence="2">NBRC 107715</strain>
    </source>
</reference>
<name>A0A512J9K2_9HYPH</name>
<proteinExistence type="predicted"/>
<dbReference type="Proteomes" id="UP000321960">
    <property type="component" value="Unassembled WGS sequence"/>
</dbReference>
<reference evidence="4" key="2">
    <citation type="journal article" date="2019" name="Int. J. Syst. Evol. Microbiol.">
        <title>The Global Catalogue of Microorganisms (GCM) 10K type strain sequencing project: providing services to taxonomists for standard genome sequencing and annotation.</title>
        <authorList>
            <consortium name="The Broad Institute Genomics Platform"/>
            <consortium name="The Broad Institute Genome Sequencing Center for Infectious Disease"/>
            <person name="Wu L."/>
            <person name="Ma J."/>
        </authorList>
    </citation>
    <scope>NUCLEOTIDE SEQUENCE [LARGE SCALE GENOMIC DNA]</scope>
    <source>
        <strain evidence="4">NBRC 107715</strain>
    </source>
</reference>
<gene>
    <name evidence="2" type="ORF">GCM10007888_46230</name>
    <name evidence="1" type="ORF">MOX02_46650</name>
</gene>
<dbReference type="RefSeq" id="WP_147028149.1">
    <property type="nucleotide sequence ID" value="NZ_BJZU01000111.1"/>
</dbReference>
<evidence type="ECO:0000313" key="1">
    <source>
        <dbReference type="EMBL" id="GEP06627.1"/>
    </source>
</evidence>
<evidence type="ECO:0000313" key="2">
    <source>
        <dbReference type="EMBL" id="GLS66241.1"/>
    </source>
</evidence>
<dbReference type="OrthoDB" id="8450050at2"/>
<protein>
    <submittedName>
        <fullName evidence="1">Uncharacterized protein</fullName>
    </submittedName>
</protein>
<dbReference type="AlphaFoldDB" id="A0A512J9K2"/>
<sequence>MDVIVNPTGSCGTAWSLDDRLGRHLGTIHKSANASSFVIEPEPASQLRGVALLHASLDEAMSAIAQKMAGACELNSQDWD</sequence>
<dbReference type="EMBL" id="BJZU01000111">
    <property type="protein sequence ID" value="GEP06627.1"/>
    <property type="molecule type" value="Genomic_DNA"/>
</dbReference>
<evidence type="ECO:0000313" key="4">
    <source>
        <dbReference type="Proteomes" id="UP001156856"/>
    </source>
</evidence>
<keyword evidence="4" id="KW-1185">Reference proteome</keyword>